<dbReference type="EMBL" id="CP015438">
    <property type="protein sequence ID" value="ANB61392.1"/>
    <property type="molecule type" value="Genomic_DNA"/>
</dbReference>
<accession>A0A160F5R0</accession>
<dbReference type="KEGG" id="aamy:GFC30_1752"/>
<reference evidence="1 2" key="1">
    <citation type="journal article" date="2006" name="Syst. Appl. Microbiol.">
        <title>Anoxybacillus amylolyticus sp. nov., a thermophilic amylase producing bacterium isolated from Mount Rittmann (Antarctica).</title>
        <authorList>
            <person name="Poli A."/>
            <person name="Esposito E."/>
            <person name="Lama L."/>
            <person name="Orlando P."/>
            <person name="Nicolaus G."/>
            <person name="de Appolonia F."/>
            <person name="Gambacorta A."/>
            <person name="Nicolaus B."/>
        </authorList>
    </citation>
    <scope>NUCLEOTIDE SEQUENCE [LARGE SCALE GENOMIC DNA]</scope>
    <source>
        <strain evidence="1 2">DSM 15939</strain>
    </source>
</reference>
<keyword evidence="2" id="KW-1185">Reference proteome</keyword>
<gene>
    <name evidence="1" type="ORF">GFC30_1752</name>
</gene>
<evidence type="ECO:0000313" key="2">
    <source>
        <dbReference type="Proteomes" id="UP000076865"/>
    </source>
</evidence>
<proteinExistence type="predicted"/>
<evidence type="ECO:0000313" key="1">
    <source>
        <dbReference type="EMBL" id="ANB61392.1"/>
    </source>
</evidence>
<sequence length="29" mass="3389">MKKWISFWRGTTNGSDRTWVDGETEVDDA</sequence>
<dbReference type="AlphaFoldDB" id="A0A160F5R0"/>
<dbReference type="Proteomes" id="UP000076865">
    <property type="component" value="Chromosome"/>
</dbReference>
<organism evidence="1 2">
    <name type="scientific">Anoxybacteroides amylolyticum</name>
    <dbReference type="NCBI Taxonomy" id="294699"/>
    <lineage>
        <taxon>Bacteria</taxon>
        <taxon>Bacillati</taxon>
        <taxon>Bacillota</taxon>
        <taxon>Bacilli</taxon>
        <taxon>Bacillales</taxon>
        <taxon>Anoxybacillaceae</taxon>
        <taxon>Anoxybacteroides</taxon>
    </lineage>
</organism>
<name>A0A160F5R0_9BACL</name>
<protein>
    <submittedName>
        <fullName evidence="1">Uncharacterized protein</fullName>
    </submittedName>
</protein>